<dbReference type="STRING" id="36844.SAMN04488501_10939"/>
<name>A0A0L6Z7N3_9CLOT</name>
<dbReference type="InterPro" id="IPR027417">
    <property type="entry name" value="P-loop_NTPase"/>
</dbReference>
<dbReference type="InterPro" id="IPR017871">
    <property type="entry name" value="ABC_transporter-like_CS"/>
</dbReference>
<sequence>MILEINNLSKTFKGSTYKSLVLEDINFNVDQGDFLCILGPSGCGKSTLLKQIACFDKADSGTILLNNKAVTVPELNRVMVFQEFDQLFPWKTAIENVAFPIRIKDKSISKKESYEIANKYLSMVKLDTYGNYYPHELSGGMKQRVAIARALSINPQILLMDEPFGSLDAQTRTTLQEMIVEIWEKTNITIIFVTHDIHEAILLSTKILVMDKNPGRAKKIIENNLPRPRMPMQPGFSRIYDEVYNLL</sequence>
<keyword evidence="3 5" id="KW-0067">ATP-binding</keyword>
<dbReference type="CDD" id="cd03293">
    <property type="entry name" value="ABC_NrtD_SsuB_transporters"/>
    <property type="match status" value="1"/>
</dbReference>
<evidence type="ECO:0000313" key="5">
    <source>
        <dbReference type="EMBL" id="KOA18974.1"/>
    </source>
</evidence>
<gene>
    <name evidence="5" type="primary">ssuB_3</name>
    <name evidence="5" type="ORF">CLHOM_27140</name>
</gene>
<dbReference type="GO" id="GO:0005524">
    <property type="term" value="F:ATP binding"/>
    <property type="evidence" value="ECO:0007669"/>
    <property type="project" value="UniProtKB-KW"/>
</dbReference>
<comment type="caution">
    <text evidence="5">The sequence shown here is derived from an EMBL/GenBank/DDBJ whole genome shotgun (WGS) entry which is preliminary data.</text>
</comment>
<evidence type="ECO:0000256" key="3">
    <source>
        <dbReference type="ARBA" id="ARBA00022840"/>
    </source>
</evidence>
<evidence type="ECO:0000256" key="1">
    <source>
        <dbReference type="ARBA" id="ARBA00022448"/>
    </source>
</evidence>
<organism evidence="5 6">
    <name type="scientific">Clostridium homopropionicum DSM 5847</name>
    <dbReference type="NCBI Taxonomy" id="1121318"/>
    <lineage>
        <taxon>Bacteria</taxon>
        <taxon>Bacillati</taxon>
        <taxon>Bacillota</taxon>
        <taxon>Clostridia</taxon>
        <taxon>Eubacteriales</taxon>
        <taxon>Clostridiaceae</taxon>
        <taxon>Clostridium</taxon>
    </lineage>
</organism>
<dbReference type="PANTHER" id="PTHR42788">
    <property type="entry name" value="TAURINE IMPORT ATP-BINDING PROTEIN-RELATED"/>
    <property type="match status" value="1"/>
</dbReference>
<dbReference type="RefSeq" id="WP_242846782.1">
    <property type="nucleotide sequence ID" value="NZ_LHUR01000031.1"/>
</dbReference>
<dbReference type="GO" id="GO:0016887">
    <property type="term" value="F:ATP hydrolysis activity"/>
    <property type="evidence" value="ECO:0007669"/>
    <property type="project" value="InterPro"/>
</dbReference>
<keyword evidence="5" id="KW-0378">Hydrolase</keyword>
<dbReference type="Gene3D" id="3.40.50.300">
    <property type="entry name" value="P-loop containing nucleotide triphosphate hydrolases"/>
    <property type="match status" value="1"/>
</dbReference>
<protein>
    <submittedName>
        <fullName evidence="5">Aliphatic sulfonates import ATP-binding protein SsuB</fullName>
        <ecNumber evidence="5">3.6.3.-</ecNumber>
    </submittedName>
</protein>
<reference evidence="6" key="1">
    <citation type="submission" date="2015-08" db="EMBL/GenBank/DDBJ databases">
        <title>Genome sequence of the strict anaerobe Clostridium homopropionicum LuHBu1 (DSM 5847T).</title>
        <authorList>
            <person name="Poehlein A."/>
            <person name="Beck M."/>
            <person name="Schiel-Bengelsdorf B."/>
            <person name="Bengelsdorf F.R."/>
            <person name="Daniel R."/>
            <person name="Duerre P."/>
        </authorList>
    </citation>
    <scope>NUCLEOTIDE SEQUENCE [LARGE SCALE GENOMIC DNA]</scope>
    <source>
        <strain evidence="6">DSM 5847</strain>
    </source>
</reference>
<evidence type="ECO:0000259" key="4">
    <source>
        <dbReference type="PROSITE" id="PS50893"/>
    </source>
</evidence>
<dbReference type="SUPFAM" id="SSF52540">
    <property type="entry name" value="P-loop containing nucleoside triphosphate hydrolases"/>
    <property type="match status" value="1"/>
</dbReference>
<evidence type="ECO:0000256" key="2">
    <source>
        <dbReference type="ARBA" id="ARBA00022741"/>
    </source>
</evidence>
<dbReference type="EC" id="3.6.3.-" evidence="5"/>
<dbReference type="PANTHER" id="PTHR42788:SF13">
    <property type="entry name" value="ALIPHATIC SULFONATES IMPORT ATP-BINDING PROTEIN SSUB"/>
    <property type="match status" value="1"/>
</dbReference>
<dbReference type="InterPro" id="IPR003439">
    <property type="entry name" value="ABC_transporter-like_ATP-bd"/>
</dbReference>
<keyword evidence="1" id="KW-0813">Transport</keyword>
<dbReference type="EMBL" id="LHUR01000031">
    <property type="protein sequence ID" value="KOA18974.1"/>
    <property type="molecule type" value="Genomic_DNA"/>
</dbReference>
<keyword evidence="6" id="KW-1185">Reference proteome</keyword>
<dbReference type="Proteomes" id="UP000037043">
    <property type="component" value="Unassembled WGS sequence"/>
</dbReference>
<keyword evidence="2" id="KW-0547">Nucleotide-binding</keyword>
<dbReference type="SMART" id="SM00382">
    <property type="entry name" value="AAA"/>
    <property type="match status" value="1"/>
</dbReference>
<evidence type="ECO:0000313" key="6">
    <source>
        <dbReference type="Proteomes" id="UP000037043"/>
    </source>
</evidence>
<dbReference type="PROSITE" id="PS00211">
    <property type="entry name" value="ABC_TRANSPORTER_1"/>
    <property type="match status" value="1"/>
</dbReference>
<feature type="domain" description="ABC transporter" evidence="4">
    <location>
        <begin position="3"/>
        <end position="237"/>
    </location>
</feature>
<dbReference type="AlphaFoldDB" id="A0A0L6Z7N3"/>
<dbReference type="PATRIC" id="fig|1121318.3.peg.2727"/>
<dbReference type="Pfam" id="PF00005">
    <property type="entry name" value="ABC_tran"/>
    <property type="match status" value="1"/>
</dbReference>
<dbReference type="InterPro" id="IPR003593">
    <property type="entry name" value="AAA+_ATPase"/>
</dbReference>
<accession>A0A0L6Z7N3</accession>
<dbReference type="InterPro" id="IPR050166">
    <property type="entry name" value="ABC_transporter_ATP-bind"/>
</dbReference>
<dbReference type="PROSITE" id="PS50893">
    <property type="entry name" value="ABC_TRANSPORTER_2"/>
    <property type="match status" value="1"/>
</dbReference>
<proteinExistence type="predicted"/>